<dbReference type="InterPro" id="IPR035396">
    <property type="entry name" value="Bac_rhamnosid6H"/>
</dbReference>
<evidence type="ECO:0000259" key="2">
    <source>
        <dbReference type="Pfam" id="PF17390"/>
    </source>
</evidence>
<dbReference type="Gene3D" id="2.60.120.260">
    <property type="entry name" value="Galactose-binding domain-like"/>
    <property type="match status" value="1"/>
</dbReference>
<comment type="caution">
    <text evidence="3">The sequence shown here is derived from an EMBL/GenBank/DDBJ whole genome shotgun (WGS) entry which is preliminary data.</text>
</comment>
<dbReference type="EMBL" id="MVDE01000018">
    <property type="protein sequence ID" value="PKQ66002.1"/>
    <property type="molecule type" value="Genomic_DNA"/>
</dbReference>
<dbReference type="Gene3D" id="2.60.420.10">
    <property type="entry name" value="Maltose phosphorylase, domain 3"/>
    <property type="match status" value="1"/>
</dbReference>
<dbReference type="Pfam" id="PF17390">
    <property type="entry name" value="Bac_rhamnosid_C"/>
    <property type="match status" value="1"/>
</dbReference>
<name>A0A2N3I6Q0_9BACT</name>
<sequence>MKNIEKYYRSRNFVQLTVVLINLFLSVSTNAQIVDEIYLQKKWKAKWISVPDINPSGYGVYLFRKNFDLENIPETFPVYVSGDNRYMLFVNQKLVSMGPARGDVSHWNYKQVDLAPFLQSGKNIVAAKVWNEGEFRPEANMTFQTGFILQGGIREARALNTDKSWQCIQDTSYTPIEINLPSTSYRAGPGELVDMNKQIHAWSELDFEDSSWVNANEITKGYPKDMIGYGSAYGWLLIPSKLPQMEMKLQRIPKLVKAEGVKVLGSFPAKPSSITIPAKTTATLLLDQTFLTNAYPTLIFSEGKHAEIILEYAEALFESLPFEKGNRDEVEGKIMKGRYDCIISNGTKDQQFTSLSWRTFRYLQIKVTTGTSPLVINDIYGNFTGYPFELKAKLETDRPDLQKIMEIGWRTARLCATETYMDCPYYEQLQYVGDTRIQGLISLYNTGDDRLLRNAINILDYSRVPEGLTLARYPANNPMIISPFSIWYIAMLHDYMMYGNDENFIKDKLAGVRQVMAYYEKYQQPDGSLKNLPGWIFTDWVKVPDWFMGCRSYGEDGNSALIDLQLVYAYQCAADLEEEVGMAAFSELYREKAELLKHTIRSKYWDSSKKLFADRSEKDLFSQHTNSLAIITGTASKEESRLIAEQLLADSTLAPASIYFKFYLHQALTKAGLGDGYLNWLDTWRENMDMGLTTWGETSEVNETRSDCHAWGASPNIEFFRTVLGIDSDAPGFTKVKIEPHLGKLTEIGGEMPHPYGIIKVNYSLLKNSLKADIVLPSNTSGRFIWKGKEILLNEGENHLKL</sequence>
<dbReference type="Gene3D" id="1.50.10.10">
    <property type="match status" value="1"/>
</dbReference>
<dbReference type="PANTHER" id="PTHR34987">
    <property type="entry name" value="C, PUTATIVE (AFU_ORTHOLOGUE AFUA_3G02880)-RELATED"/>
    <property type="match status" value="1"/>
</dbReference>
<evidence type="ECO:0000259" key="1">
    <source>
        <dbReference type="Pfam" id="PF17389"/>
    </source>
</evidence>
<dbReference type="InterPro" id="IPR035398">
    <property type="entry name" value="Bac_rhamnosid_C"/>
</dbReference>
<protein>
    <submittedName>
        <fullName evidence="3">Alpha-rhamnosidase</fullName>
    </submittedName>
</protein>
<dbReference type="PANTHER" id="PTHR34987:SF2">
    <property type="entry name" value="B, PUTATIVE (AFU_ORTHOLOGUE AFUA_7G05040)-RELATED"/>
    <property type="match status" value="1"/>
</dbReference>
<evidence type="ECO:0000313" key="4">
    <source>
        <dbReference type="Proteomes" id="UP000233618"/>
    </source>
</evidence>
<proteinExistence type="predicted"/>
<evidence type="ECO:0000313" key="3">
    <source>
        <dbReference type="EMBL" id="PKQ66002.1"/>
    </source>
</evidence>
<dbReference type="GO" id="GO:0005975">
    <property type="term" value="P:carbohydrate metabolic process"/>
    <property type="evidence" value="ECO:0007669"/>
    <property type="project" value="InterPro"/>
</dbReference>
<dbReference type="InterPro" id="IPR012341">
    <property type="entry name" value="6hp_glycosidase-like_sf"/>
</dbReference>
<dbReference type="Proteomes" id="UP000233618">
    <property type="component" value="Unassembled WGS sequence"/>
</dbReference>
<dbReference type="InterPro" id="IPR008928">
    <property type="entry name" value="6-hairpin_glycosidase_sf"/>
</dbReference>
<accession>A0A2N3I6Q0</accession>
<gene>
    <name evidence="3" type="ORF">BZG01_12645</name>
</gene>
<dbReference type="Pfam" id="PF17389">
    <property type="entry name" value="Bac_rhamnosid6H"/>
    <property type="match status" value="1"/>
</dbReference>
<dbReference type="SUPFAM" id="SSF49785">
    <property type="entry name" value="Galactose-binding domain-like"/>
    <property type="match status" value="1"/>
</dbReference>
<dbReference type="AlphaFoldDB" id="A0A2N3I6Q0"/>
<organism evidence="3 4">
    <name type="scientific">Labilibaculum manganireducens</name>
    <dbReference type="NCBI Taxonomy" id="1940525"/>
    <lineage>
        <taxon>Bacteria</taxon>
        <taxon>Pseudomonadati</taxon>
        <taxon>Bacteroidota</taxon>
        <taxon>Bacteroidia</taxon>
        <taxon>Marinilabiliales</taxon>
        <taxon>Marinifilaceae</taxon>
        <taxon>Labilibaculum</taxon>
    </lineage>
</organism>
<dbReference type="SUPFAM" id="SSF48208">
    <property type="entry name" value="Six-hairpin glycosidases"/>
    <property type="match status" value="1"/>
</dbReference>
<feature type="domain" description="Alpha-L-rhamnosidase six-hairpin glycosidase" evidence="1">
    <location>
        <begin position="392"/>
        <end position="718"/>
    </location>
</feature>
<reference evidence="3 4" key="1">
    <citation type="journal article" date="2017" name="Front. Microbiol.">
        <title>Labilibaculum manganireducens gen. nov., sp. nov. and Labilibaculum filiforme sp. nov., Novel Bacteroidetes Isolated from Subsurface Sediments of the Baltic Sea.</title>
        <authorList>
            <person name="Vandieken V."/>
            <person name="Marshall I.P."/>
            <person name="Niemann H."/>
            <person name="Engelen B."/>
            <person name="Cypionka H."/>
        </authorList>
    </citation>
    <scope>NUCLEOTIDE SEQUENCE [LARGE SCALE GENOMIC DNA]</scope>
    <source>
        <strain evidence="3 4">59.10-2M</strain>
    </source>
</reference>
<feature type="domain" description="Alpha-L-rhamnosidase C-terminal" evidence="2">
    <location>
        <begin position="725"/>
        <end position="783"/>
    </location>
</feature>
<dbReference type="InterPro" id="IPR008979">
    <property type="entry name" value="Galactose-bd-like_sf"/>
</dbReference>
<keyword evidence="4" id="KW-1185">Reference proteome</keyword>